<dbReference type="Proteomes" id="UP000178449">
    <property type="component" value="Unassembled WGS sequence"/>
</dbReference>
<dbReference type="InterPro" id="IPR046938">
    <property type="entry name" value="DNA_clamp_sf"/>
</dbReference>
<dbReference type="Pfam" id="PF00712">
    <property type="entry name" value="DNA_pol3_beta"/>
    <property type="match status" value="1"/>
</dbReference>
<comment type="subcellular location">
    <subcellularLocation>
        <location evidence="1 10">Cytoplasm</location>
    </subcellularLocation>
</comment>
<dbReference type="PANTHER" id="PTHR30478:SF0">
    <property type="entry name" value="BETA SLIDING CLAMP"/>
    <property type="match status" value="1"/>
</dbReference>
<keyword evidence="4 10" id="KW-0963">Cytoplasm</keyword>
<evidence type="ECO:0000256" key="1">
    <source>
        <dbReference type="ARBA" id="ARBA00004496"/>
    </source>
</evidence>
<dbReference type="NCBIfam" id="TIGR00663">
    <property type="entry name" value="dnan"/>
    <property type="match status" value="1"/>
</dbReference>
<keyword evidence="6 10" id="KW-0548">Nucleotidyltransferase</keyword>
<dbReference type="Pfam" id="PF02768">
    <property type="entry name" value="DNA_pol3_beta_3"/>
    <property type="match status" value="1"/>
</dbReference>
<evidence type="ECO:0000313" key="14">
    <source>
        <dbReference type="EMBL" id="OGG96491.1"/>
    </source>
</evidence>
<evidence type="ECO:0000259" key="12">
    <source>
        <dbReference type="Pfam" id="PF02767"/>
    </source>
</evidence>
<comment type="function">
    <text evidence="10">Confers DNA tethering and processivity to DNA polymerases and other proteins. Acts as a clamp, forming a ring around DNA (a reaction catalyzed by the clamp-loading complex) which diffuses in an ATP-independent manner freely and bidirectionally along dsDNA. Initially characterized for its ability to contact the catalytic subunit of DNA polymerase III (Pol III), a complex, multichain enzyme responsible for most of the replicative synthesis in bacteria; Pol III exhibits 3'-5' exonuclease proofreading activity. The beta chain is required for initiation of replication as well as for processivity of DNA replication.</text>
</comment>
<evidence type="ECO:0000256" key="4">
    <source>
        <dbReference type="ARBA" id="ARBA00022490"/>
    </source>
</evidence>
<dbReference type="Pfam" id="PF02767">
    <property type="entry name" value="DNA_pol3_beta_2"/>
    <property type="match status" value="1"/>
</dbReference>
<dbReference type="GO" id="GO:0006271">
    <property type="term" value="P:DNA strand elongation involved in DNA replication"/>
    <property type="evidence" value="ECO:0007669"/>
    <property type="project" value="TreeGrafter"/>
</dbReference>
<dbReference type="SMART" id="SM00480">
    <property type="entry name" value="POL3Bc"/>
    <property type="match status" value="1"/>
</dbReference>
<evidence type="ECO:0000256" key="10">
    <source>
        <dbReference type="PIRNR" id="PIRNR000804"/>
    </source>
</evidence>
<dbReference type="InterPro" id="IPR022634">
    <property type="entry name" value="DNA_polIII_beta_N"/>
</dbReference>
<reference evidence="14 15" key="1">
    <citation type="journal article" date="2016" name="Nat. Commun.">
        <title>Thousands of microbial genomes shed light on interconnected biogeochemical processes in an aquifer system.</title>
        <authorList>
            <person name="Anantharaman K."/>
            <person name="Brown C.T."/>
            <person name="Hug L.A."/>
            <person name="Sharon I."/>
            <person name="Castelle C.J."/>
            <person name="Probst A.J."/>
            <person name="Thomas B.C."/>
            <person name="Singh A."/>
            <person name="Wilkins M.J."/>
            <person name="Karaoz U."/>
            <person name="Brodie E.L."/>
            <person name="Williams K.H."/>
            <person name="Hubbard S.S."/>
            <person name="Banfield J.F."/>
        </authorList>
    </citation>
    <scope>NUCLEOTIDE SEQUENCE [LARGE SCALE GENOMIC DNA]</scope>
</reference>
<evidence type="ECO:0000256" key="2">
    <source>
        <dbReference type="ARBA" id="ARBA00010752"/>
    </source>
</evidence>
<evidence type="ECO:0000256" key="3">
    <source>
        <dbReference type="ARBA" id="ARBA00021035"/>
    </source>
</evidence>
<dbReference type="InterPro" id="IPR022635">
    <property type="entry name" value="DNA_polIII_beta_C"/>
</dbReference>
<dbReference type="PIRSF" id="PIRSF000804">
    <property type="entry name" value="DNA_pol_III_b"/>
    <property type="match status" value="1"/>
</dbReference>
<dbReference type="InterPro" id="IPR001001">
    <property type="entry name" value="DNA_polIII_beta"/>
</dbReference>
<sequence length="373" mass="41710">MKIRVEKRTLLDALGLVQAICSKATSEHIINNLLIKTSSGGVTLRATNYELTFEGSFPAEILQEGEICLNSTKLFNLVRNFQGLEIEFNSTPQNWVFLTSGSSQVKLPGIDPEMYPPIDFKELECHFKFDSNLLKTAIERTYFAIGENESRKNLMGLNLEIIGSDQLRWMGADAFRISQIITNTPSTLDLKGNIIIPKKSLPEIKKIIDFSAGEVDISFDESVFQVFTSQVKFKTRLIEAEFPNLESLLSQVAPIQINLPKQDLINAVNILNTLTDTDHNAVMKLSLGSGEVVVESQKLEYGEANDRIACDYRGEEMAIGLNIQFLLEALRAFDQAPGEMVTFHVIGPVAPLMITSAGWEQYKSILMPVKIKW</sequence>
<dbReference type="CDD" id="cd00140">
    <property type="entry name" value="beta_clamp"/>
    <property type="match status" value="1"/>
</dbReference>
<evidence type="ECO:0000256" key="7">
    <source>
        <dbReference type="ARBA" id="ARBA00022705"/>
    </source>
</evidence>
<dbReference type="GO" id="GO:0009360">
    <property type="term" value="C:DNA polymerase III complex"/>
    <property type="evidence" value="ECO:0007669"/>
    <property type="project" value="InterPro"/>
</dbReference>
<evidence type="ECO:0000256" key="9">
    <source>
        <dbReference type="ARBA" id="ARBA00023125"/>
    </source>
</evidence>
<feature type="domain" description="DNA polymerase III beta sliding clamp N-terminal" evidence="11">
    <location>
        <begin position="1"/>
        <end position="118"/>
    </location>
</feature>
<comment type="subunit">
    <text evidence="10">Forms a ring-shaped head-to-tail homodimer around DNA.</text>
</comment>
<feature type="domain" description="DNA polymerase III beta sliding clamp C-terminal" evidence="13">
    <location>
        <begin position="259"/>
        <end position="369"/>
    </location>
</feature>
<organism evidence="14 15">
    <name type="scientific">Candidatus Lambdaproteobacteria bacterium RIFOXYD2_FULL_50_16</name>
    <dbReference type="NCBI Taxonomy" id="1817772"/>
    <lineage>
        <taxon>Bacteria</taxon>
        <taxon>Pseudomonadati</taxon>
        <taxon>Pseudomonadota</taxon>
        <taxon>Candidatus Lambdaproteobacteria</taxon>
    </lineage>
</organism>
<evidence type="ECO:0000256" key="8">
    <source>
        <dbReference type="ARBA" id="ARBA00022932"/>
    </source>
</evidence>
<dbReference type="GO" id="GO:0003887">
    <property type="term" value="F:DNA-directed DNA polymerase activity"/>
    <property type="evidence" value="ECO:0007669"/>
    <property type="project" value="UniProtKB-UniRule"/>
</dbReference>
<accession>A0A1F6GEF0</accession>
<comment type="caution">
    <text evidence="14">The sequence shown here is derived from an EMBL/GenBank/DDBJ whole genome shotgun (WGS) entry which is preliminary data.</text>
</comment>
<dbReference type="Gene3D" id="3.10.150.10">
    <property type="entry name" value="DNA Polymerase III, subunit A, domain 2"/>
    <property type="match status" value="1"/>
</dbReference>
<dbReference type="InterPro" id="IPR022637">
    <property type="entry name" value="DNA_polIII_beta_cen"/>
</dbReference>
<protein>
    <recommendedName>
        <fullName evidence="3 10">Beta sliding clamp</fullName>
    </recommendedName>
</protein>
<comment type="similarity">
    <text evidence="2 10">Belongs to the beta sliding clamp family.</text>
</comment>
<dbReference type="AlphaFoldDB" id="A0A1F6GEF0"/>
<dbReference type="EMBL" id="MFNE01000012">
    <property type="protein sequence ID" value="OGG96491.1"/>
    <property type="molecule type" value="Genomic_DNA"/>
</dbReference>
<dbReference type="PANTHER" id="PTHR30478">
    <property type="entry name" value="DNA POLYMERASE III SUBUNIT BETA"/>
    <property type="match status" value="1"/>
</dbReference>
<feature type="domain" description="DNA polymerase III beta sliding clamp central" evidence="12">
    <location>
        <begin position="130"/>
        <end position="244"/>
    </location>
</feature>
<gene>
    <name evidence="14" type="ORF">A2527_01900</name>
</gene>
<evidence type="ECO:0000256" key="6">
    <source>
        <dbReference type="ARBA" id="ARBA00022695"/>
    </source>
</evidence>
<keyword evidence="8 10" id="KW-0239">DNA-directed DNA polymerase</keyword>
<dbReference type="Gene3D" id="3.70.10.10">
    <property type="match status" value="1"/>
</dbReference>
<dbReference type="STRING" id="1817772.A2527_01900"/>
<proteinExistence type="inferred from homology"/>
<keyword evidence="7 10" id="KW-0235">DNA replication</keyword>
<dbReference type="GO" id="GO:0005737">
    <property type="term" value="C:cytoplasm"/>
    <property type="evidence" value="ECO:0007669"/>
    <property type="project" value="UniProtKB-SubCell"/>
</dbReference>
<evidence type="ECO:0000259" key="13">
    <source>
        <dbReference type="Pfam" id="PF02768"/>
    </source>
</evidence>
<dbReference type="GO" id="GO:0003677">
    <property type="term" value="F:DNA binding"/>
    <property type="evidence" value="ECO:0007669"/>
    <property type="project" value="UniProtKB-UniRule"/>
</dbReference>
<evidence type="ECO:0000256" key="5">
    <source>
        <dbReference type="ARBA" id="ARBA00022679"/>
    </source>
</evidence>
<dbReference type="GO" id="GO:0008408">
    <property type="term" value="F:3'-5' exonuclease activity"/>
    <property type="evidence" value="ECO:0007669"/>
    <property type="project" value="InterPro"/>
</dbReference>
<keyword evidence="9" id="KW-0238">DNA-binding</keyword>
<dbReference type="SUPFAM" id="SSF55979">
    <property type="entry name" value="DNA clamp"/>
    <property type="match status" value="3"/>
</dbReference>
<evidence type="ECO:0000259" key="11">
    <source>
        <dbReference type="Pfam" id="PF00712"/>
    </source>
</evidence>
<evidence type="ECO:0000313" key="15">
    <source>
        <dbReference type="Proteomes" id="UP000178449"/>
    </source>
</evidence>
<keyword evidence="5 10" id="KW-0808">Transferase</keyword>
<name>A0A1F6GEF0_9PROT</name>